<dbReference type="Proteomes" id="UP000243876">
    <property type="component" value="Unassembled WGS sequence"/>
</dbReference>
<proteinExistence type="predicted"/>
<dbReference type="PANTHER" id="PTHR47660:SF2">
    <property type="entry name" value="TRANSCRIPTION FACTOR WITH C2H2 AND ZN(2)-CYS(6) DNA BINDING DOMAIN (EUROFUNG)"/>
    <property type="match status" value="1"/>
</dbReference>
<accession>A0A0D6EL44</accession>
<dbReference type="GO" id="GO:0006351">
    <property type="term" value="P:DNA-templated transcription"/>
    <property type="evidence" value="ECO:0007669"/>
    <property type="project" value="InterPro"/>
</dbReference>
<feature type="compositionally biased region" description="Gly residues" evidence="6">
    <location>
        <begin position="15"/>
        <end position="24"/>
    </location>
</feature>
<dbReference type="GO" id="GO:0008270">
    <property type="term" value="F:zinc ion binding"/>
    <property type="evidence" value="ECO:0007669"/>
    <property type="project" value="InterPro"/>
</dbReference>
<dbReference type="GO" id="GO:0003677">
    <property type="term" value="F:DNA binding"/>
    <property type="evidence" value="ECO:0007669"/>
    <property type="project" value="InterPro"/>
</dbReference>
<evidence type="ECO:0000256" key="3">
    <source>
        <dbReference type="ARBA" id="ARBA00023015"/>
    </source>
</evidence>
<feature type="region of interest" description="Disordered" evidence="6">
    <location>
        <begin position="294"/>
        <end position="394"/>
    </location>
</feature>
<evidence type="ECO:0000256" key="6">
    <source>
        <dbReference type="SAM" id="MobiDB-lite"/>
    </source>
</evidence>
<evidence type="ECO:0000313" key="9">
    <source>
        <dbReference type="Proteomes" id="UP000243876"/>
    </source>
</evidence>
<evidence type="ECO:0000256" key="2">
    <source>
        <dbReference type="ARBA" id="ARBA00022833"/>
    </source>
</evidence>
<keyword evidence="2" id="KW-0862">Zinc</keyword>
<feature type="domain" description="Xylanolytic transcriptional activator regulatory" evidence="7">
    <location>
        <begin position="423"/>
        <end position="621"/>
    </location>
</feature>
<dbReference type="AlphaFoldDB" id="A0A0D6EL44"/>
<dbReference type="OrthoDB" id="1405595at2759"/>
<feature type="region of interest" description="Disordered" evidence="6">
    <location>
        <begin position="123"/>
        <end position="163"/>
    </location>
</feature>
<evidence type="ECO:0000313" key="8">
    <source>
        <dbReference type="EMBL" id="CEQ40679.1"/>
    </source>
</evidence>
<keyword evidence="9" id="KW-1185">Reference proteome</keyword>
<organism evidence="8 9">
    <name type="scientific">Sporidiobolus salmonicolor</name>
    <name type="common">Yeast-like fungus</name>
    <name type="synonym">Sporobolomyces salmonicolor</name>
    <dbReference type="NCBI Taxonomy" id="5005"/>
    <lineage>
        <taxon>Eukaryota</taxon>
        <taxon>Fungi</taxon>
        <taxon>Dikarya</taxon>
        <taxon>Basidiomycota</taxon>
        <taxon>Pucciniomycotina</taxon>
        <taxon>Microbotryomycetes</taxon>
        <taxon>Sporidiobolales</taxon>
        <taxon>Sporidiobolaceae</taxon>
        <taxon>Sporobolomyces</taxon>
    </lineage>
</organism>
<feature type="compositionally biased region" description="Pro residues" evidence="6">
    <location>
        <begin position="134"/>
        <end position="147"/>
    </location>
</feature>
<name>A0A0D6EL44_SPOSA</name>
<evidence type="ECO:0000259" key="7">
    <source>
        <dbReference type="Pfam" id="PF04082"/>
    </source>
</evidence>
<dbReference type="CDD" id="cd12148">
    <property type="entry name" value="fungal_TF_MHR"/>
    <property type="match status" value="1"/>
</dbReference>
<evidence type="ECO:0000256" key="1">
    <source>
        <dbReference type="ARBA" id="ARBA00022723"/>
    </source>
</evidence>
<evidence type="ECO:0000256" key="5">
    <source>
        <dbReference type="ARBA" id="ARBA00023242"/>
    </source>
</evidence>
<dbReference type="EMBL" id="CENE01000008">
    <property type="protein sequence ID" value="CEQ40679.1"/>
    <property type="molecule type" value="Genomic_DNA"/>
</dbReference>
<dbReference type="InterPro" id="IPR007219">
    <property type="entry name" value="XnlR_reg_dom"/>
</dbReference>
<keyword evidence="5" id="KW-0539">Nucleus</keyword>
<reference evidence="9" key="1">
    <citation type="submission" date="2015-02" db="EMBL/GenBank/DDBJ databases">
        <authorList>
            <person name="Gon?alves P."/>
        </authorList>
    </citation>
    <scope>NUCLEOTIDE SEQUENCE [LARGE SCALE GENOMIC DNA]</scope>
</reference>
<evidence type="ECO:0000256" key="4">
    <source>
        <dbReference type="ARBA" id="ARBA00023163"/>
    </source>
</evidence>
<keyword evidence="1" id="KW-0479">Metal-binding</keyword>
<dbReference type="Pfam" id="PF04082">
    <property type="entry name" value="Fungal_trans"/>
    <property type="match status" value="1"/>
</dbReference>
<feature type="region of interest" description="Disordered" evidence="6">
    <location>
        <begin position="1"/>
        <end position="106"/>
    </location>
</feature>
<keyword evidence="4" id="KW-0804">Transcription</keyword>
<feature type="compositionally biased region" description="Polar residues" evidence="6">
    <location>
        <begin position="318"/>
        <end position="331"/>
    </location>
</feature>
<dbReference type="PANTHER" id="PTHR47660">
    <property type="entry name" value="TRANSCRIPTION FACTOR WITH C2H2 AND ZN(2)-CYS(6) DNA BINDING DOMAIN (EUROFUNG)-RELATED-RELATED"/>
    <property type="match status" value="1"/>
</dbReference>
<feature type="compositionally biased region" description="Pro residues" evidence="6">
    <location>
        <begin position="90"/>
        <end position="105"/>
    </location>
</feature>
<sequence>MAISEELSPTLTSSGSGGESGDFGGDYDDDFGMPILPTPPTSFDSWNRPPVSTSGYPSLQASYGLATRPPGSHHGFPPNTFLAGGASPTYYPPSSNPYGYRPPPAAYSNPAMFPSLNLPHHVSSPLNPFAQQPPGYPPAPSPAPPSAPTAQYDDSSFGRRIGDASNDFLDLISSGAPDDAIDWSILGAGFQQQGPVLGAPTGYTPREGLSPVGAGLLAAAAAAAAASQPLSDLRHNGTVEADPVASTSGESFPAEMDEDGDVLFDGAPPSVTGRHNSLIESDNAAVSLLQLASASHTPRVSPEPEVAPSSTSDRKPLSITTATSRLHQSFVNPPEEDPPRLSHLAYTPSDPWPLSYRPTEPTEDILPSSARGTAYGSRAASPLPGHGPSHALSHVRPVSESTRLRILYKRFVPRLELLDLFVQLYFERYHALFPILHRGSWDPNTAPSFLVLAVASVGARYAFERVVGAGMHAHALLESARRMMQIMGDLDNTLLRTVGWQQTLLIVLMTGMVSGNKRDLERTQAFSSMPVTFARRQGWLNAPPVDEAHEAQLPLDDRWRRWRDREEIRRLGFGAIVVDCMGTTLWNWENLSLFADAAGTPLPCADALWDAPTSTAWHSHFRHSPLPPSTPTTSAAIHLVCSPSSSAPSHVATALSRNLFALAIVLSAVHALGWAREHQRWTERILLLASGEAEEEEGQDPKRAALERGVDYFQDHVVLPAAMLARLDEPTAAAGSGTMALMLHLTALTQRLPLRVLQPLARLFSSPSPASLLASLDRWSTAQAGTVARQTAYHAGQLFGLCARGQGESPLEPFALFYAGLALAAFARECGKRAGEEAKEAEEAEEQELALDVLRDRTDSVVVAFVHSTRPLTPTLAHHGRLDSPQAADRVLQSAAARLMGLRCWKVGENLGKTLLLAVRPERGGEGEVKAEAKEEDGMEV</sequence>
<protein>
    <submittedName>
        <fullName evidence="8">SPOSA6832_02329-mRNA-1:cds</fullName>
    </submittedName>
</protein>
<feature type="compositionally biased region" description="Polar residues" evidence="6">
    <location>
        <begin position="41"/>
        <end position="61"/>
    </location>
</feature>
<gene>
    <name evidence="8" type="primary">SPOSA6832_02329</name>
</gene>
<keyword evidence="3" id="KW-0805">Transcription regulation</keyword>